<protein>
    <submittedName>
        <fullName evidence="1">Uncharacterized protein</fullName>
    </submittedName>
</protein>
<reference evidence="2" key="1">
    <citation type="submission" date="2017-02" db="EMBL/GenBank/DDBJ databases">
        <authorList>
            <person name="Varghese N."/>
            <person name="Submissions S."/>
        </authorList>
    </citation>
    <scope>NUCLEOTIDE SEQUENCE [LARGE SCALE GENOMIC DNA]</scope>
    <source>
        <strain evidence="2">DSM 23405</strain>
    </source>
</reference>
<dbReference type="RefSeq" id="WP_079721729.1">
    <property type="nucleotide sequence ID" value="NZ_FUYY01000007.1"/>
</dbReference>
<dbReference type="EMBL" id="FUYY01000007">
    <property type="protein sequence ID" value="SKB76939.1"/>
    <property type="molecule type" value="Genomic_DNA"/>
</dbReference>
<gene>
    <name evidence="1" type="ORF">SAMN05660776_2892</name>
</gene>
<dbReference type="Proteomes" id="UP000190230">
    <property type="component" value="Unassembled WGS sequence"/>
</dbReference>
<proteinExistence type="predicted"/>
<dbReference type="OrthoDB" id="5458950at2"/>
<keyword evidence="2" id="KW-1185">Reference proteome</keyword>
<evidence type="ECO:0000313" key="2">
    <source>
        <dbReference type="Proteomes" id="UP000190230"/>
    </source>
</evidence>
<evidence type="ECO:0000313" key="1">
    <source>
        <dbReference type="EMBL" id="SKB76939.1"/>
    </source>
</evidence>
<sequence length="183" mass="21621">MKAAFLNNEIWVLTFGGGFQRANVYKEKIPEPVRKEFREALRDKIEALVAKDYHTKVSEEVHVKNIQSIVDFSNKEQIQGYTIPINFGVAQKLFNLYLKYLWCSDKLATTPVHFPVDRLIQTKLNEEAKEAGIQRRELKAWTQFEDEKEYLEVIRFAEKVQEKSTKYQDVPLAEMELEMFNRR</sequence>
<name>A0A1T5DZD0_9FLAO</name>
<accession>A0A1T5DZD0</accession>
<dbReference type="AlphaFoldDB" id="A0A1T5DZD0"/>
<dbReference type="STRING" id="241145.SAMN05660776_2892"/>
<organism evidence="1 2">
    <name type="scientific">Salegentibacter holothuriorum</name>
    <dbReference type="NCBI Taxonomy" id="241145"/>
    <lineage>
        <taxon>Bacteria</taxon>
        <taxon>Pseudomonadati</taxon>
        <taxon>Bacteroidota</taxon>
        <taxon>Flavobacteriia</taxon>
        <taxon>Flavobacteriales</taxon>
        <taxon>Flavobacteriaceae</taxon>
        <taxon>Salegentibacter</taxon>
    </lineage>
</organism>